<evidence type="ECO:0000313" key="2">
    <source>
        <dbReference type="Proteomes" id="UP000184383"/>
    </source>
</evidence>
<dbReference type="GeneID" id="63752705"/>
<dbReference type="RefSeq" id="XP_040683268.1">
    <property type="nucleotide sequence ID" value="XM_040836857.1"/>
</dbReference>
<dbReference type="Proteomes" id="UP000184383">
    <property type="component" value="Unassembled WGS sequence"/>
</dbReference>
<accession>A0A1L9R3U0</accession>
<gene>
    <name evidence="1" type="ORF">ASPWEDRAFT_46873</name>
</gene>
<sequence length="71" mass="7515">IGQVSPLLSRGISLTCRRVEWGGAIVACFESGSSGITIGLSGLLPIRLVLCDPGVFRLAGITTAKDGEWWR</sequence>
<keyword evidence="2" id="KW-1185">Reference proteome</keyword>
<name>A0A1L9R3U0_ASPWE</name>
<evidence type="ECO:0000313" key="1">
    <source>
        <dbReference type="EMBL" id="OJJ29591.1"/>
    </source>
</evidence>
<feature type="non-terminal residue" evidence="1">
    <location>
        <position position="1"/>
    </location>
</feature>
<organism evidence="1 2">
    <name type="scientific">Aspergillus wentii DTO 134E9</name>
    <dbReference type="NCBI Taxonomy" id="1073089"/>
    <lineage>
        <taxon>Eukaryota</taxon>
        <taxon>Fungi</taxon>
        <taxon>Dikarya</taxon>
        <taxon>Ascomycota</taxon>
        <taxon>Pezizomycotina</taxon>
        <taxon>Eurotiomycetes</taxon>
        <taxon>Eurotiomycetidae</taxon>
        <taxon>Eurotiales</taxon>
        <taxon>Aspergillaceae</taxon>
        <taxon>Aspergillus</taxon>
        <taxon>Aspergillus subgen. Cremei</taxon>
    </lineage>
</organism>
<protein>
    <submittedName>
        <fullName evidence="1">Uncharacterized protein</fullName>
    </submittedName>
</protein>
<dbReference type="VEuPathDB" id="FungiDB:ASPWEDRAFT_46873"/>
<reference evidence="2" key="1">
    <citation type="journal article" date="2017" name="Genome Biol.">
        <title>Comparative genomics reveals high biological diversity and specific adaptations in the industrially and medically important fungal genus Aspergillus.</title>
        <authorList>
            <person name="de Vries R.P."/>
            <person name="Riley R."/>
            <person name="Wiebenga A."/>
            <person name="Aguilar-Osorio G."/>
            <person name="Amillis S."/>
            <person name="Uchima C.A."/>
            <person name="Anderluh G."/>
            <person name="Asadollahi M."/>
            <person name="Askin M."/>
            <person name="Barry K."/>
            <person name="Battaglia E."/>
            <person name="Bayram O."/>
            <person name="Benocci T."/>
            <person name="Braus-Stromeyer S.A."/>
            <person name="Caldana C."/>
            <person name="Canovas D."/>
            <person name="Cerqueira G.C."/>
            <person name="Chen F."/>
            <person name="Chen W."/>
            <person name="Choi C."/>
            <person name="Clum A."/>
            <person name="Dos Santos R.A."/>
            <person name="Damasio A.R."/>
            <person name="Diallinas G."/>
            <person name="Emri T."/>
            <person name="Fekete E."/>
            <person name="Flipphi M."/>
            <person name="Freyberg S."/>
            <person name="Gallo A."/>
            <person name="Gournas C."/>
            <person name="Habgood R."/>
            <person name="Hainaut M."/>
            <person name="Harispe M.L."/>
            <person name="Henrissat B."/>
            <person name="Hilden K.S."/>
            <person name="Hope R."/>
            <person name="Hossain A."/>
            <person name="Karabika E."/>
            <person name="Karaffa L."/>
            <person name="Karanyi Z."/>
            <person name="Krasevec N."/>
            <person name="Kuo A."/>
            <person name="Kusch H."/>
            <person name="LaButti K."/>
            <person name="Lagendijk E.L."/>
            <person name="Lapidus A."/>
            <person name="Levasseur A."/>
            <person name="Lindquist E."/>
            <person name="Lipzen A."/>
            <person name="Logrieco A.F."/>
            <person name="MacCabe A."/>
            <person name="Maekelae M.R."/>
            <person name="Malavazi I."/>
            <person name="Melin P."/>
            <person name="Meyer V."/>
            <person name="Mielnichuk N."/>
            <person name="Miskei M."/>
            <person name="Molnar A.P."/>
            <person name="Mule G."/>
            <person name="Ngan C.Y."/>
            <person name="Orejas M."/>
            <person name="Orosz E."/>
            <person name="Ouedraogo J.P."/>
            <person name="Overkamp K.M."/>
            <person name="Park H.-S."/>
            <person name="Perrone G."/>
            <person name="Piumi F."/>
            <person name="Punt P.J."/>
            <person name="Ram A.F."/>
            <person name="Ramon A."/>
            <person name="Rauscher S."/>
            <person name="Record E."/>
            <person name="Riano-Pachon D.M."/>
            <person name="Robert V."/>
            <person name="Roehrig J."/>
            <person name="Ruller R."/>
            <person name="Salamov A."/>
            <person name="Salih N.S."/>
            <person name="Samson R.A."/>
            <person name="Sandor E."/>
            <person name="Sanguinetti M."/>
            <person name="Schuetze T."/>
            <person name="Sepcic K."/>
            <person name="Shelest E."/>
            <person name="Sherlock G."/>
            <person name="Sophianopoulou V."/>
            <person name="Squina F.M."/>
            <person name="Sun H."/>
            <person name="Susca A."/>
            <person name="Todd R.B."/>
            <person name="Tsang A."/>
            <person name="Unkles S.E."/>
            <person name="van de Wiele N."/>
            <person name="van Rossen-Uffink D."/>
            <person name="Oliveira J.V."/>
            <person name="Vesth T.C."/>
            <person name="Visser J."/>
            <person name="Yu J.-H."/>
            <person name="Zhou M."/>
            <person name="Andersen M.R."/>
            <person name="Archer D.B."/>
            <person name="Baker S.E."/>
            <person name="Benoit I."/>
            <person name="Brakhage A.A."/>
            <person name="Braus G.H."/>
            <person name="Fischer R."/>
            <person name="Frisvad J.C."/>
            <person name="Goldman G.H."/>
            <person name="Houbraken J."/>
            <person name="Oakley B."/>
            <person name="Pocsi I."/>
            <person name="Scazzocchio C."/>
            <person name="Seiboth B."/>
            <person name="vanKuyk P.A."/>
            <person name="Wortman J."/>
            <person name="Dyer P.S."/>
            <person name="Grigoriev I.V."/>
        </authorList>
    </citation>
    <scope>NUCLEOTIDE SEQUENCE [LARGE SCALE GENOMIC DNA]</scope>
    <source>
        <strain evidence="2">DTO 134E9</strain>
    </source>
</reference>
<dbReference type="EMBL" id="KV878220">
    <property type="protein sequence ID" value="OJJ29591.1"/>
    <property type="molecule type" value="Genomic_DNA"/>
</dbReference>
<dbReference type="AlphaFoldDB" id="A0A1L9R3U0"/>
<proteinExistence type="predicted"/>